<keyword evidence="5" id="KW-1185">Reference proteome</keyword>
<proteinExistence type="inferred from homology"/>
<gene>
    <name evidence="4" type="ORF">ACFSC9_04355</name>
</gene>
<dbReference type="PANTHER" id="PTHR39183">
    <property type="entry name" value="SPORE COAT PROTEIN F-LIKE PROTEIN YHCQ"/>
    <property type="match status" value="1"/>
</dbReference>
<protein>
    <submittedName>
        <fullName evidence="4">Spore coat protein</fullName>
    </submittedName>
</protein>
<organism evidence="4 5">
    <name type="scientific">Paenibacillus wenxiniae</name>
    <dbReference type="NCBI Taxonomy" id="1636843"/>
    <lineage>
        <taxon>Bacteria</taxon>
        <taxon>Bacillati</taxon>
        <taxon>Bacillota</taxon>
        <taxon>Bacilli</taxon>
        <taxon>Bacillales</taxon>
        <taxon>Paenibacillaceae</taxon>
        <taxon>Paenibacillus</taxon>
    </lineage>
</organism>
<evidence type="ECO:0000313" key="5">
    <source>
        <dbReference type="Proteomes" id="UP001597233"/>
    </source>
</evidence>
<sequence length="105" mass="11603">MAANNMTKEMLVNATAPLDDLAIATDLLMSAKAGVRNYAVALTETATPGVRRALKAQLQKAIDLHEKIATYMIENEMYHAYNIEEQVKHDLEKADTALELIKSKS</sequence>
<name>A0ABW4RGS6_9BACL</name>
<comment type="subcellular location">
    <subcellularLocation>
        <location evidence="2">Spore coat</location>
    </subcellularLocation>
</comment>
<evidence type="ECO:0000256" key="2">
    <source>
        <dbReference type="ARBA" id="ARBA00024325"/>
    </source>
</evidence>
<dbReference type="InterPro" id="IPR012347">
    <property type="entry name" value="Ferritin-like"/>
</dbReference>
<evidence type="ECO:0000256" key="3">
    <source>
        <dbReference type="ARBA" id="ARBA00024344"/>
    </source>
</evidence>
<dbReference type="EMBL" id="JBHUEH010000010">
    <property type="protein sequence ID" value="MFD1884748.1"/>
    <property type="molecule type" value="Genomic_DNA"/>
</dbReference>
<dbReference type="RefSeq" id="WP_347324394.1">
    <property type="nucleotide sequence ID" value="NZ_JBCGUH010000003.1"/>
</dbReference>
<dbReference type="InterPro" id="IPR012851">
    <property type="entry name" value="Spore_coat_CotF-like"/>
</dbReference>
<keyword evidence="4" id="KW-0946">Virion</keyword>
<dbReference type="Proteomes" id="UP001597233">
    <property type="component" value="Unassembled WGS sequence"/>
</dbReference>
<reference evidence="5" key="1">
    <citation type="journal article" date="2019" name="Int. J. Syst. Evol. Microbiol.">
        <title>The Global Catalogue of Microorganisms (GCM) 10K type strain sequencing project: providing services to taxonomists for standard genome sequencing and annotation.</title>
        <authorList>
            <consortium name="The Broad Institute Genomics Platform"/>
            <consortium name="The Broad Institute Genome Sequencing Center for Infectious Disease"/>
            <person name="Wu L."/>
            <person name="Ma J."/>
        </authorList>
    </citation>
    <scope>NUCLEOTIDE SEQUENCE [LARGE SCALE GENOMIC DNA]</scope>
    <source>
        <strain evidence="5">CCUG 54950</strain>
    </source>
</reference>
<comment type="caution">
    <text evidence="4">The sequence shown here is derived from an EMBL/GenBank/DDBJ whole genome shotgun (WGS) entry which is preliminary data.</text>
</comment>
<comment type="similarity">
    <text evidence="3">Belongs to the CotF family.</text>
</comment>
<dbReference type="Pfam" id="PF07875">
    <property type="entry name" value="Coat_F"/>
    <property type="match status" value="1"/>
</dbReference>
<keyword evidence="1" id="KW-0749">Sporulation</keyword>
<evidence type="ECO:0000313" key="4">
    <source>
        <dbReference type="EMBL" id="MFD1884748.1"/>
    </source>
</evidence>
<accession>A0ABW4RGS6</accession>
<dbReference type="Gene3D" id="1.20.1260.10">
    <property type="match status" value="1"/>
</dbReference>
<evidence type="ECO:0000256" key="1">
    <source>
        <dbReference type="ARBA" id="ARBA00022969"/>
    </source>
</evidence>
<dbReference type="PANTHER" id="PTHR39183:SF1">
    <property type="entry name" value="SPORE COAT PROTEIN F-LIKE PROTEIN YHCQ"/>
    <property type="match status" value="1"/>
</dbReference>
<keyword evidence="4" id="KW-0167">Capsid protein</keyword>